<evidence type="ECO:0000313" key="1">
    <source>
        <dbReference type="EMBL" id="MCW9707306.1"/>
    </source>
</evidence>
<dbReference type="RefSeq" id="WP_265766072.1">
    <property type="nucleotide sequence ID" value="NZ_JAGGJA010000006.1"/>
</dbReference>
<comment type="caution">
    <text evidence="1">The sequence shown here is derived from an EMBL/GenBank/DDBJ whole genome shotgun (WGS) entry which is preliminary data.</text>
</comment>
<name>A0ABT3PMY9_9BACT</name>
<proteinExistence type="predicted"/>
<evidence type="ECO:0008006" key="3">
    <source>
        <dbReference type="Google" id="ProtNLM"/>
    </source>
</evidence>
<dbReference type="EMBL" id="JAGGJA010000006">
    <property type="protein sequence ID" value="MCW9707306.1"/>
    <property type="molecule type" value="Genomic_DNA"/>
</dbReference>
<keyword evidence="2" id="KW-1185">Reference proteome</keyword>
<dbReference type="InterPro" id="IPR010980">
    <property type="entry name" value="Cyt_c/b562"/>
</dbReference>
<dbReference type="SUPFAM" id="SSF47175">
    <property type="entry name" value="Cytochromes"/>
    <property type="match status" value="1"/>
</dbReference>
<evidence type="ECO:0000313" key="2">
    <source>
        <dbReference type="Proteomes" id="UP001207918"/>
    </source>
</evidence>
<accession>A0ABT3PMY9</accession>
<protein>
    <recommendedName>
        <fullName evidence="3">Cytochrome C</fullName>
    </recommendedName>
</protein>
<sequence length="152" mass="17465">MKHNLFFATLLVGFVSVIMGWVLHPREESPQPETMPLVPMMQQLLTDMHQVDIGIYTEDFELIEEGAGNISDHPTMTEKDKKLVKTTLGAEMEQFVEYDMIVHHHADSMRLAALQENMQEVLHHYRIVQQGCVNCHSNYRETISSARLKDGN</sequence>
<reference evidence="1 2" key="1">
    <citation type="submission" date="2021-03" db="EMBL/GenBank/DDBJ databases">
        <title>Aliifodinibius sp. nov., a new bacterium isolated from saline soil.</title>
        <authorList>
            <person name="Galisteo C."/>
            <person name="De La Haba R."/>
            <person name="Sanchez-Porro C."/>
            <person name="Ventosa A."/>
        </authorList>
    </citation>
    <scope>NUCLEOTIDE SEQUENCE [LARGE SCALE GENOMIC DNA]</scope>
    <source>
        <strain evidence="1 2">1BSP15-2V2</strain>
    </source>
</reference>
<dbReference type="Proteomes" id="UP001207918">
    <property type="component" value="Unassembled WGS sequence"/>
</dbReference>
<dbReference type="Gene3D" id="1.20.120.10">
    <property type="entry name" value="Cytochrome c/b562"/>
    <property type="match status" value="1"/>
</dbReference>
<organism evidence="1 2">
    <name type="scientific">Fodinibius salsisoli</name>
    <dbReference type="NCBI Taxonomy" id="2820877"/>
    <lineage>
        <taxon>Bacteria</taxon>
        <taxon>Pseudomonadati</taxon>
        <taxon>Balneolota</taxon>
        <taxon>Balneolia</taxon>
        <taxon>Balneolales</taxon>
        <taxon>Balneolaceae</taxon>
        <taxon>Fodinibius</taxon>
    </lineage>
</organism>
<gene>
    <name evidence="1" type="ORF">J6I44_10585</name>
</gene>